<evidence type="ECO:0000259" key="2">
    <source>
        <dbReference type="PROSITE" id="PS50943"/>
    </source>
</evidence>
<dbReference type="GO" id="GO:0003700">
    <property type="term" value="F:DNA-binding transcription factor activity"/>
    <property type="evidence" value="ECO:0007669"/>
    <property type="project" value="TreeGrafter"/>
</dbReference>
<dbReference type="InterPro" id="IPR050807">
    <property type="entry name" value="TransReg_Diox_bact_type"/>
</dbReference>
<dbReference type="PANTHER" id="PTHR46797">
    <property type="entry name" value="HTH-TYPE TRANSCRIPTIONAL REGULATOR"/>
    <property type="match status" value="1"/>
</dbReference>
<dbReference type="Proteomes" id="UP000003434">
    <property type="component" value="Unassembled WGS sequence"/>
</dbReference>
<dbReference type="Pfam" id="PF01381">
    <property type="entry name" value="HTH_3"/>
    <property type="match status" value="1"/>
</dbReference>
<keyword evidence="1 3" id="KW-0238">DNA-binding</keyword>
<feature type="domain" description="HTH cro/C1-type" evidence="2">
    <location>
        <begin position="12"/>
        <end position="66"/>
    </location>
</feature>
<evidence type="ECO:0000313" key="4">
    <source>
        <dbReference type="Proteomes" id="UP000003434"/>
    </source>
</evidence>
<dbReference type="SUPFAM" id="SSF47413">
    <property type="entry name" value="lambda repressor-like DNA-binding domains"/>
    <property type="match status" value="1"/>
</dbReference>
<dbReference type="AlphaFoldDB" id="E6LJN4"/>
<dbReference type="Gene3D" id="1.10.260.40">
    <property type="entry name" value="lambda repressor-like DNA-binding domains"/>
    <property type="match status" value="1"/>
</dbReference>
<dbReference type="EMBL" id="AEPW01000005">
    <property type="protein sequence ID" value="EFU77898.1"/>
    <property type="molecule type" value="Genomic_DNA"/>
</dbReference>
<dbReference type="PROSITE" id="PS50943">
    <property type="entry name" value="HTH_CROC1"/>
    <property type="match status" value="1"/>
</dbReference>
<organism evidence="3 4">
    <name type="scientific">Lachnoanaerobaculum saburreum DSM 3986</name>
    <dbReference type="NCBI Taxonomy" id="887325"/>
    <lineage>
        <taxon>Bacteria</taxon>
        <taxon>Bacillati</taxon>
        <taxon>Bacillota</taxon>
        <taxon>Clostridia</taxon>
        <taxon>Lachnospirales</taxon>
        <taxon>Lachnospiraceae</taxon>
        <taxon>Lachnoanaerobaculum</taxon>
    </lineage>
</organism>
<dbReference type="GO" id="GO:0003677">
    <property type="term" value="F:DNA binding"/>
    <property type="evidence" value="ECO:0007669"/>
    <property type="project" value="UniProtKB-KW"/>
</dbReference>
<evidence type="ECO:0000313" key="3">
    <source>
        <dbReference type="EMBL" id="EFU77898.1"/>
    </source>
</evidence>
<dbReference type="HOGENOM" id="CLU_102908_0_0_9"/>
<sequence length="235" mass="27517">MGEASRKIGSLIRQFRQSKALTIEELAERINKSRATLSKYEKGDIVLDVDTLYDISDALGIQAEQLLYRKNKEFSFNNKRINPGFFQNIEQFYAYFYDGRNKKINRSVIDIIRNSDVNSYEVAMYMNCSDLNNYHKSENTYWGFMEHYDTMTLLEVTNQDTPTEKASIQILASFLDAEVKWGLWNGVSSRPLMPVALKMLFSKKALKEDKELVQLLKVSKEDYQNLKYYNFFCVF</sequence>
<dbReference type="GO" id="GO:0005829">
    <property type="term" value="C:cytosol"/>
    <property type="evidence" value="ECO:0007669"/>
    <property type="project" value="TreeGrafter"/>
</dbReference>
<accession>E6LJN4</accession>
<dbReference type="InterPro" id="IPR001387">
    <property type="entry name" value="Cro/C1-type_HTH"/>
</dbReference>
<gene>
    <name evidence="3" type="ORF">HMPREF0381_0169</name>
</gene>
<dbReference type="PANTHER" id="PTHR46797:SF1">
    <property type="entry name" value="METHYLPHOSPHONATE SYNTHASE"/>
    <property type="match status" value="1"/>
</dbReference>
<proteinExistence type="predicted"/>
<dbReference type="SMART" id="SM00530">
    <property type="entry name" value="HTH_XRE"/>
    <property type="match status" value="1"/>
</dbReference>
<dbReference type="eggNOG" id="COG1396">
    <property type="taxonomic scope" value="Bacteria"/>
</dbReference>
<dbReference type="RefSeq" id="WP_008749942.1">
    <property type="nucleotide sequence ID" value="NZ_GL622296.1"/>
</dbReference>
<name>E6LJN4_9FIRM</name>
<comment type="caution">
    <text evidence="3">The sequence shown here is derived from an EMBL/GenBank/DDBJ whole genome shotgun (WGS) entry which is preliminary data.</text>
</comment>
<evidence type="ECO:0000256" key="1">
    <source>
        <dbReference type="ARBA" id="ARBA00023125"/>
    </source>
</evidence>
<protein>
    <submittedName>
        <fullName evidence="3">DNA-binding helix-turn-helix protein</fullName>
    </submittedName>
</protein>
<reference evidence="3 4" key="1">
    <citation type="submission" date="2010-12" db="EMBL/GenBank/DDBJ databases">
        <authorList>
            <person name="Muzny D."/>
            <person name="Qin X."/>
            <person name="Deng J."/>
            <person name="Jiang H."/>
            <person name="Liu Y."/>
            <person name="Qu J."/>
            <person name="Song X.-Z."/>
            <person name="Zhang L."/>
            <person name="Thornton R."/>
            <person name="Coyle M."/>
            <person name="Francisco L."/>
            <person name="Jackson L."/>
            <person name="Javaid M."/>
            <person name="Korchina V."/>
            <person name="Kovar C."/>
            <person name="Mata R."/>
            <person name="Mathew T."/>
            <person name="Ngo R."/>
            <person name="Nguyen L."/>
            <person name="Nguyen N."/>
            <person name="Okwuonu G."/>
            <person name="Ongeri F."/>
            <person name="Pham C."/>
            <person name="Simmons D."/>
            <person name="Wilczek-Boney K."/>
            <person name="Hale W."/>
            <person name="Jakkamsetti A."/>
            <person name="Pham P."/>
            <person name="Ruth R."/>
            <person name="San Lucas F."/>
            <person name="Warren J."/>
            <person name="Zhang J."/>
            <person name="Zhao Z."/>
            <person name="Zhou C."/>
            <person name="Zhu D."/>
            <person name="Lee S."/>
            <person name="Bess C."/>
            <person name="Blankenburg K."/>
            <person name="Forbes L."/>
            <person name="Fu Q."/>
            <person name="Gubbala S."/>
            <person name="Hirani K."/>
            <person name="Jayaseelan J.C."/>
            <person name="Lara F."/>
            <person name="Munidasa M."/>
            <person name="Palculict T."/>
            <person name="Patil S."/>
            <person name="Pu L.-L."/>
            <person name="Saada N."/>
            <person name="Tang L."/>
            <person name="Weissenberger G."/>
            <person name="Zhu Y."/>
            <person name="Hemphill L."/>
            <person name="Shang Y."/>
            <person name="Youmans B."/>
            <person name="Ayvaz T."/>
            <person name="Ross M."/>
            <person name="Santibanez J."/>
            <person name="Aqrawi P."/>
            <person name="Gross S."/>
            <person name="Joshi V."/>
            <person name="Fowler G."/>
            <person name="Nazareth L."/>
            <person name="Reid J."/>
            <person name="Worley K."/>
            <person name="Petrosino J."/>
            <person name="Highlander S."/>
            <person name="Gibbs R."/>
        </authorList>
    </citation>
    <scope>NUCLEOTIDE SEQUENCE [LARGE SCALE GENOMIC DNA]</scope>
    <source>
        <strain evidence="3 4">DSM 3986</strain>
    </source>
</reference>
<dbReference type="CDD" id="cd00093">
    <property type="entry name" value="HTH_XRE"/>
    <property type="match status" value="1"/>
</dbReference>
<dbReference type="InterPro" id="IPR010982">
    <property type="entry name" value="Lambda_DNA-bd_dom_sf"/>
</dbReference>